<dbReference type="PANTHER" id="PTHR38780">
    <property type="entry name" value="PROTEIN TUSC"/>
    <property type="match status" value="1"/>
</dbReference>
<name>A0A520RVM2_9GAMM</name>
<evidence type="ECO:0000256" key="1">
    <source>
        <dbReference type="ARBA" id="ARBA00005996"/>
    </source>
</evidence>
<dbReference type="AlphaFoldDB" id="A0A520RVM2"/>
<evidence type="ECO:0000313" key="3">
    <source>
        <dbReference type="Proteomes" id="UP000320404"/>
    </source>
</evidence>
<dbReference type="EMBL" id="SHAH01000107">
    <property type="protein sequence ID" value="RZO74276.1"/>
    <property type="molecule type" value="Genomic_DNA"/>
</dbReference>
<proteinExistence type="inferred from homology"/>
<evidence type="ECO:0000313" key="2">
    <source>
        <dbReference type="EMBL" id="RZO74276.1"/>
    </source>
</evidence>
<keyword evidence="2" id="KW-0808">Transferase</keyword>
<organism evidence="2 3">
    <name type="scientific">OM182 bacterium</name>
    <dbReference type="NCBI Taxonomy" id="2510334"/>
    <lineage>
        <taxon>Bacteria</taxon>
        <taxon>Pseudomonadati</taxon>
        <taxon>Pseudomonadota</taxon>
        <taxon>Gammaproteobacteria</taxon>
        <taxon>OMG group</taxon>
        <taxon>OM182 clade</taxon>
    </lineage>
</organism>
<protein>
    <submittedName>
        <fullName evidence="2">Sulfurtransferase complex subunit TusC</fullName>
    </submittedName>
</protein>
<dbReference type="GO" id="GO:0016740">
    <property type="term" value="F:transferase activity"/>
    <property type="evidence" value="ECO:0007669"/>
    <property type="project" value="UniProtKB-KW"/>
</dbReference>
<sequence>MSKKAFTFISRTAPYGSNRPKMSLDAALATAVFEQEVNYLFMDDGVYQLLANQNGEPIQAKTLGNALETLDLYGIDEVCVDYESLQKRNLEAGDLTIPVTLLDATQMRALINQSDFVINL</sequence>
<gene>
    <name evidence="2" type="primary">tusC</name>
    <name evidence="2" type="ORF">EVA69_06115</name>
</gene>
<reference evidence="2 3" key="1">
    <citation type="submission" date="2019-02" db="EMBL/GenBank/DDBJ databases">
        <title>Prokaryotic population dynamics and viral predation in marine succession experiment using metagenomics: the confinement effect.</title>
        <authorList>
            <person name="Haro-Moreno J.M."/>
            <person name="Rodriguez-Valera F."/>
            <person name="Lopez-Perez M."/>
        </authorList>
    </citation>
    <scope>NUCLEOTIDE SEQUENCE [LARGE SCALE GENOMIC DNA]</scope>
    <source>
        <strain evidence="2">MED-G158</strain>
    </source>
</reference>
<dbReference type="InterPro" id="IPR027396">
    <property type="entry name" value="DsrEFH-like"/>
</dbReference>
<dbReference type="Gene3D" id="3.40.1260.10">
    <property type="entry name" value="DsrEFH-like"/>
    <property type="match status" value="1"/>
</dbReference>
<dbReference type="Proteomes" id="UP000320404">
    <property type="component" value="Unassembled WGS sequence"/>
</dbReference>
<comment type="caution">
    <text evidence="2">The sequence shown here is derived from an EMBL/GenBank/DDBJ whole genome shotgun (WGS) entry which is preliminary data.</text>
</comment>
<dbReference type="Pfam" id="PF02635">
    <property type="entry name" value="DsrE"/>
    <property type="match status" value="1"/>
</dbReference>
<dbReference type="SUPFAM" id="SSF75169">
    <property type="entry name" value="DsrEFH-like"/>
    <property type="match status" value="1"/>
</dbReference>
<comment type="similarity">
    <text evidence="1">Belongs to the DsrF/TusC family.</text>
</comment>
<dbReference type="InterPro" id="IPR003787">
    <property type="entry name" value="Sulphur_relay_DsrE/F-like"/>
</dbReference>
<dbReference type="InterPro" id="IPR017462">
    <property type="entry name" value="Sulphur_relay_TusC/DsrF"/>
</dbReference>
<dbReference type="NCBIfam" id="NF001238">
    <property type="entry name" value="PRK00211.1"/>
    <property type="match status" value="1"/>
</dbReference>
<accession>A0A520RVM2</accession>
<dbReference type="PANTHER" id="PTHR38780:SF1">
    <property type="entry name" value="PROTEIN TUSC"/>
    <property type="match status" value="1"/>
</dbReference>
<dbReference type="NCBIfam" id="TIGR03010">
    <property type="entry name" value="sulf_tusC_dsrF"/>
    <property type="match status" value="1"/>
</dbReference>